<comment type="caution">
    <text evidence="1">The sequence shown here is derived from an EMBL/GenBank/DDBJ whole genome shotgun (WGS) entry which is preliminary data.</text>
</comment>
<keyword evidence="2" id="KW-1185">Reference proteome</keyword>
<proteinExistence type="predicted"/>
<reference evidence="2" key="1">
    <citation type="journal article" date="2023" name="Front. Plant Sci.">
        <title>Chromosomal-level genome assembly of Melastoma candidum provides insights into trichome evolution.</title>
        <authorList>
            <person name="Zhong Y."/>
            <person name="Wu W."/>
            <person name="Sun C."/>
            <person name="Zou P."/>
            <person name="Liu Y."/>
            <person name="Dai S."/>
            <person name="Zhou R."/>
        </authorList>
    </citation>
    <scope>NUCLEOTIDE SEQUENCE [LARGE SCALE GENOMIC DNA]</scope>
</reference>
<name>A0ACB9QW45_9MYRT</name>
<organism evidence="1 2">
    <name type="scientific">Melastoma candidum</name>
    <dbReference type="NCBI Taxonomy" id="119954"/>
    <lineage>
        <taxon>Eukaryota</taxon>
        <taxon>Viridiplantae</taxon>
        <taxon>Streptophyta</taxon>
        <taxon>Embryophyta</taxon>
        <taxon>Tracheophyta</taxon>
        <taxon>Spermatophyta</taxon>
        <taxon>Magnoliopsida</taxon>
        <taxon>eudicotyledons</taxon>
        <taxon>Gunneridae</taxon>
        <taxon>Pentapetalae</taxon>
        <taxon>rosids</taxon>
        <taxon>malvids</taxon>
        <taxon>Myrtales</taxon>
        <taxon>Melastomataceae</taxon>
        <taxon>Melastomatoideae</taxon>
        <taxon>Melastomateae</taxon>
        <taxon>Melastoma</taxon>
    </lineage>
</organism>
<evidence type="ECO:0000313" key="2">
    <source>
        <dbReference type="Proteomes" id="UP001057402"/>
    </source>
</evidence>
<sequence length="252" mass="29479">MLHTDHEALKYINGQHKLSRRHAKWVEFLQAFTFVLKHKPGAKNVVADALSRKMTLLTAMETKLIGFEYLKDLYKDDEDFGGIIVQCTNQSVDRFHQAKSRVQPQGLYTLLPVPERPWEHISMDFMLGLLRTLQRKDSIMVVLDRFSKMAHFIPCQKTDDATKVADMYFREVLRLHGVSKLIVPDRDVKFLSYIWETLWHKLRTKLVFSTTYHVQTDGQTEVVNRTMAAILRTLVSKNQKDWDIKFAHVEFA</sequence>
<dbReference type="EMBL" id="CM042884">
    <property type="protein sequence ID" value="KAI4370397.1"/>
    <property type="molecule type" value="Genomic_DNA"/>
</dbReference>
<evidence type="ECO:0000313" key="1">
    <source>
        <dbReference type="EMBL" id="KAI4370397.1"/>
    </source>
</evidence>
<dbReference type="Proteomes" id="UP001057402">
    <property type="component" value="Chromosome 5"/>
</dbReference>
<accession>A0ACB9QW45</accession>
<gene>
    <name evidence="1" type="ORF">MLD38_018752</name>
</gene>
<protein>
    <submittedName>
        <fullName evidence="1">Uncharacterized protein</fullName>
    </submittedName>
</protein>